<sequence>MGSKAHHSEDEASDGAYVVDEDLDEEEDDISISPISEKAPPWSGTRWARFFPELSSHFSLASPTNGTTHPLSQSHMKGAPHVDSQLQPPDGGKGRSSLSSEEVADNRSSSYTSRSSLTSQGSEITSLTHEAVDSFHIASPTGASVFDGSNSEQRIPRPLQKRPSIAQSKDKPLPQEPPIELTPLSIRQKASQTLDRDLDHYARLNPPPRSITQSNYHHSTLSQATNDLERTLAGLTEQRHVPEPLSPRSPLQVLNGPLQISRGNMDMVATRPAPRPPAIVHESQQVRKTKSREDTKQTKKSHKAKPPFSFTVPSFGQKLSRAHQRSTSNSSSKSEPECYRASVLHPPVVFELGNSEVAELQGSSIIAFGGRPASAGGEKELRMKLPRLQTKEMGTLRRESIMHPVNSTDGRARDTCEHQKQQSTPCERTRSASLSEKYFVSYSKSGETPADITRHVQQISETPAMVYELEAGLPSPPVELQGDTTTPTCISVGAMPITLPDRVILSILKHVNSLDELFNAAVLRRDFYRVFKQHELKLMRRAVFEMSAPAWELREMSPPWDTEWQTLLDPDAPVPEYTPACYLKRYAQDIYTLAHLKSLILARCGTFLRPVTIRGLSGMDDDRATEIDDAFWRVWTFCRIFGSGKHREGDIVGQLDWLRGGTMATNRRASVATSITDPYDANSVLFEPPVGFGYGNKGALSKDQLHDMTEIWTCLGVLLQPMHGKCSEARAAGIFDGHDVAVNDPAKEAAVLEEWTHYILTLGLSAILILGSIHAYDNTAMVFQRAQSMGLTRWEPSDTGASRSTFLREAVSKAYQPQRSITSQTSLCSSSFNSQLSGSLVSREGSPTTSNLGERMPSPDFHRRRQVAYSAQIKSQRQQQQLSPLNAEERPISQYATIMTRLDALPLASQPPMSMSRVATSPVTHSYVPSVHHMQAPQFIMPAMPVYQPQVRDPVDQALDTMVRELGFEEEKAKWALKVTDNGEGINVNAAISLLIREQRSHEQSHRGFSLRKRRSFLSSVINSPESRYSGWKFA</sequence>
<feature type="compositionally biased region" description="Polar residues" evidence="1">
    <location>
        <begin position="58"/>
        <end position="75"/>
    </location>
</feature>
<dbReference type="EMBL" id="KV907512">
    <property type="protein sequence ID" value="OOF91200.1"/>
    <property type="molecule type" value="Genomic_DNA"/>
</dbReference>
<keyword evidence="3" id="KW-1185">Reference proteome</keyword>
<dbReference type="OrthoDB" id="5376710at2759"/>
<feature type="region of interest" description="Disordered" evidence="1">
    <location>
        <begin position="279"/>
        <end position="338"/>
    </location>
</feature>
<dbReference type="VEuPathDB" id="FungiDB:ASPCADRAFT_57727"/>
<dbReference type="STRING" id="602072.A0A1R3R9P8"/>
<dbReference type="InterPro" id="IPR009060">
    <property type="entry name" value="UBA-like_sf"/>
</dbReference>
<feature type="compositionally biased region" description="Low complexity" evidence="1">
    <location>
        <begin position="108"/>
        <end position="122"/>
    </location>
</feature>
<feature type="region of interest" description="Disordered" evidence="1">
    <location>
        <begin position="140"/>
        <end position="181"/>
    </location>
</feature>
<dbReference type="CDD" id="cd14270">
    <property type="entry name" value="UBA"/>
    <property type="match status" value="1"/>
</dbReference>
<accession>A0A1R3R9P8</accession>
<dbReference type="OMA" id="AFWRLWT"/>
<reference evidence="3" key="1">
    <citation type="journal article" date="2017" name="Genome Biol.">
        <title>Comparative genomics reveals high biological diversity and specific adaptations in the industrially and medically important fungal genus Aspergillus.</title>
        <authorList>
            <person name="de Vries R.P."/>
            <person name="Riley R."/>
            <person name="Wiebenga A."/>
            <person name="Aguilar-Osorio G."/>
            <person name="Amillis S."/>
            <person name="Uchima C.A."/>
            <person name="Anderluh G."/>
            <person name="Asadollahi M."/>
            <person name="Askin M."/>
            <person name="Barry K."/>
            <person name="Battaglia E."/>
            <person name="Bayram O."/>
            <person name="Benocci T."/>
            <person name="Braus-Stromeyer S.A."/>
            <person name="Caldana C."/>
            <person name="Canovas D."/>
            <person name="Cerqueira G.C."/>
            <person name="Chen F."/>
            <person name="Chen W."/>
            <person name="Choi C."/>
            <person name="Clum A."/>
            <person name="Dos Santos R.A."/>
            <person name="Damasio A.R."/>
            <person name="Diallinas G."/>
            <person name="Emri T."/>
            <person name="Fekete E."/>
            <person name="Flipphi M."/>
            <person name="Freyberg S."/>
            <person name="Gallo A."/>
            <person name="Gournas C."/>
            <person name="Habgood R."/>
            <person name="Hainaut M."/>
            <person name="Harispe M.L."/>
            <person name="Henrissat B."/>
            <person name="Hilden K.S."/>
            <person name="Hope R."/>
            <person name="Hossain A."/>
            <person name="Karabika E."/>
            <person name="Karaffa L."/>
            <person name="Karanyi Z."/>
            <person name="Krasevec N."/>
            <person name="Kuo A."/>
            <person name="Kusch H."/>
            <person name="LaButti K."/>
            <person name="Lagendijk E.L."/>
            <person name="Lapidus A."/>
            <person name="Levasseur A."/>
            <person name="Lindquist E."/>
            <person name="Lipzen A."/>
            <person name="Logrieco A.F."/>
            <person name="MacCabe A."/>
            <person name="Maekelae M.R."/>
            <person name="Malavazi I."/>
            <person name="Melin P."/>
            <person name="Meyer V."/>
            <person name="Mielnichuk N."/>
            <person name="Miskei M."/>
            <person name="Molnar A.P."/>
            <person name="Mule G."/>
            <person name="Ngan C.Y."/>
            <person name="Orejas M."/>
            <person name="Orosz E."/>
            <person name="Ouedraogo J.P."/>
            <person name="Overkamp K.M."/>
            <person name="Park H.-S."/>
            <person name="Perrone G."/>
            <person name="Piumi F."/>
            <person name="Punt P.J."/>
            <person name="Ram A.F."/>
            <person name="Ramon A."/>
            <person name="Rauscher S."/>
            <person name="Record E."/>
            <person name="Riano-Pachon D.M."/>
            <person name="Robert V."/>
            <person name="Roehrig J."/>
            <person name="Ruller R."/>
            <person name="Salamov A."/>
            <person name="Salih N.S."/>
            <person name="Samson R.A."/>
            <person name="Sandor E."/>
            <person name="Sanguinetti M."/>
            <person name="Schuetze T."/>
            <person name="Sepcic K."/>
            <person name="Shelest E."/>
            <person name="Sherlock G."/>
            <person name="Sophianopoulou V."/>
            <person name="Squina F.M."/>
            <person name="Sun H."/>
            <person name="Susca A."/>
            <person name="Todd R.B."/>
            <person name="Tsang A."/>
            <person name="Unkles S.E."/>
            <person name="van de Wiele N."/>
            <person name="van Rossen-Uffink D."/>
            <person name="Oliveira J.V."/>
            <person name="Vesth T.C."/>
            <person name="Visser J."/>
            <person name="Yu J.-H."/>
            <person name="Zhou M."/>
            <person name="Andersen M.R."/>
            <person name="Archer D.B."/>
            <person name="Baker S.E."/>
            <person name="Benoit I."/>
            <person name="Brakhage A.A."/>
            <person name="Braus G.H."/>
            <person name="Fischer R."/>
            <person name="Frisvad J.C."/>
            <person name="Goldman G.H."/>
            <person name="Houbraken J."/>
            <person name="Oakley B."/>
            <person name="Pocsi I."/>
            <person name="Scazzocchio C."/>
            <person name="Seiboth B."/>
            <person name="vanKuyk P.A."/>
            <person name="Wortman J."/>
            <person name="Dyer P.S."/>
            <person name="Grigoriev I.V."/>
        </authorList>
    </citation>
    <scope>NUCLEOTIDE SEQUENCE [LARGE SCALE GENOMIC DNA]</scope>
    <source>
        <strain evidence="3">ITEM 5010</strain>
    </source>
</reference>
<feature type="region of interest" description="Disordered" evidence="1">
    <location>
        <begin position="837"/>
        <end position="886"/>
    </location>
</feature>
<name>A0A1R3R9P8_ASPC5</name>
<proteinExistence type="predicted"/>
<protein>
    <submittedName>
        <fullName evidence="2">Uncharacterized protein</fullName>
    </submittedName>
</protein>
<feature type="region of interest" description="Disordered" evidence="1">
    <location>
        <begin position="1"/>
        <end position="43"/>
    </location>
</feature>
<organism evidence="2 3">
    <name type="scientific">Aspergillus carbonarius (strain ITEM 5010)</name>
    <dbReference type="NCBI Taxonomy" id="602072"/>
    <lineage>
        <taxon>Eukaryota</taxon>
        <taxon>Fungi</taxon>
        <taxon>Dikarya</taxon>
        <taxon>Ascomycota</taxon>
        <taxon>Pezizomycotina</taxon>
        <taxon>Eurotiomycetes</taxon>
        <taxon>Eurotiomycetidae</taxon>
        <taxon>Eurotiales</taxon>
        <taxon>Aspergillaceae</taxon>
        <taxon>Aspergillus</taxon>
        <taxon>Aspergillus subgen. Circumdati</taxon>
    </lineage>
</organism>
<dbReference type="AlphaFoldDB" id="A0A1R3R9P8"/>
<dbReference type="SUPFAM" id="SSF46934">
    <property type="entry name" value="UBA-like"/>
    <property type="match status" value="1"/>
</dbReference>
<evidence type="ECO:0000313" key="2">
    <source>
        <dbReference type="EMBL" id="OOF91200.1"/>
    </source>
</evidence>
<dbReference type="Proteomes" id="UP000188318">
    <property type="component" value="Unassembled WGS sequence"/>
</dbReference>
<gene>
    <name evidence="2" type="ORF">ASPCADRAFT_57727</name>
</gene>
<feature type="compositionally biased region" description="Acidic residues" evidence="1">
    <location>
        <begin position="19"/>
        <end position="30"/>
    </location>
</feature>
<feature type="region of interest" description="Disordered" evidence="1">
    <location>
        <begin position="58"/>
        <end position="125"/>
    </location>
</feature>
<evidence type="ECO:0000313" key="3">
    <source>
        <dbReference type="Proteomes" id="UP000188318"/>
    </source>
</evidence>
<evidence type="ECO:0000256" key="1">
    <source>
        <dbReference type="SAM" id="MobiDB-lite"/>
    </source>
</evidence>
<feature type="compositionally biased region" description="Basic and acidic residues" evidence="1">
    <location>
        <begin position="1"/>
        <end position="10"/>
    </location>
</feature>